<protein>
    <recommendedName>
        <fullName evidence="6">Cell envelope biogenesis protein TolA</fullName>
    </recommendedName>
</protein>
<dbReference type="EMBL" id="VYQA01000003">
    <property type="protein sequence ID" value="KAA9032081.1"/>
    <property type="molecule type" value="Genomic_DNA"/>
</dbReference>
<evidence type="ECO:0008006" key="6">
    <source>
        <dbReference type="Google" id="ProtNLM"/>
    </source>
</evidence>
<evidence type="ECO:0000313" key="5">
    <source>
        <dbReference type="Proteomes" id="UP000326364"/>
    </source>
</evidence>
<organism evidence="3 4">
    <name type="scientific">Sphingobium limneticum</name>
    <dbReference type="NCBI Taxonomy" id="1007511"/>
    <lineage>
        <taxon>Bacteria</taxon>
        <taxon>Pseudomonadati</taxon>
        <taxon>Pseudomonadota</taxon>
        <taxon>Alphaproteobacteria</taxon>
        <taxon>Sphingomonadales</taxon>
        <taxon>Sphingomonadaceae</taxon>
        <taxon>Sphingobium</taxon>
    </lineage>
</organism>
<dbReference type="EMBL" id="VYQB01000003">
    <property type="protein sequence ID" value="KAA9019623.1"/>
    <property type="molecule type" value="Genomic_DNA"/>
</dbReference>
<feature type="compositionally biased region" description="Basic and acidic residues" evidence="1">
    <location>
        <begin position="69"/>
        <end position="85"/>
    </location>
</feature>
<accession>A0A5J5IA10</accession>
<sequence length="188" mass="20868">MAKLKVFCTPIGFHDAYVAAPSQKAALQAWVSDADLFARGIAEKVTDPKLMEAPLEKPGVVIKVSRGTAADHFETKEPTRPADRTSKKRKTVREAEKADSKPAPAPPKPKKKIPRPSRAKLEAAEQAVDQATADLKEKLADIDARKRALDAERRTLRADNAKHVSKLEAARDRARKDYQGRLEKWANR</sequence>
<dbReference type="RefSeq" id="WP_150424831.1">
    <property type="nucleotide sequence ID" value="NZ_VYQA01000003.1"/>
</dbReference>
<feature type="compositionally biased region" description="Basic residues" evidence="1">
    <location>
        <begin position="108"/>
        <end position="118"/>
    </location>
</feature>
<dbReference type="Proteomes" id="UP000325933">
    <property type="component" value="Unassembled WGS sequence"/>
</dbReference>
<reference evidence="4 5" key="1">
    <citation type="submission" date="2019-09" db="EMBL/GenBank/DDBJ databases">
        <authorList>
            <person name="Feng G."/>
        </authorList>
    </citation>
    <scope>NUCLEOTIDE SEQUENCE [LARGE SCALE GENOMIC DNA]</scope>
    <source>
        <strain evidence="3 4">KACC 19283</strain>
        <strain evidence="2 5">KACC 19284</strain>
    </source>
</reference>
<keyword evidence="5" id="KW-1185">Reference proteome</keyword>
<dbReference type="Proteomes" id="UP000326364">
    <property type="component" value="Unassembled WGS sequence"/>
</dbReference>
<dbReference type="AlphaFoldDB" id="A0A5J5IA10"/>
<gene>
    <name evidence="3" type="ORF">F4U95_05070</name>
    <name evidence="2" type="ORF">F4U96_05070</name>
</gene>
<name>A0A5J5IA10_9SPHN</name>
<evidence type="ECO:0000256" key="1">
    <source>
        <dbReference type="SAM" id="MobiDB-lite"/>
    </source>
</evidence>
<evidence type="ECO:0000313" key="3">
    <source>
        <dbReference type="EMBL" id="KAA9032081.1"/>
    </source>
</evidence>
<comment type="caution">
    <text evidence="3">The sequence shown here is derived from an EMBL/GenBank/DDBJ whole genome shotgun (WGS) entry which is preliminary data.</text>
</comment>
<feature type="region of interest" description="Disordered" evidence="1">
    <location>
        <begin position="167"/>
        <end position="188"/>
    </location>
</feature>
<proteinExistence type="predicted"/>
<evidence type="ECO:0000313" key="4">
    <source>
        <dbReference type="Proteomes" id="UP000325933"/>
    </source>
</evidence>
<evidence type="ECO:0000313" key="2">
    <source>
        <dbReference type="EMBL" id="KAA9019623.1"/>
    </source>
</evidence>
<feature type="region of interest" description="Disordered" evidence="1">
    <location>
        <begin position="66"/>
        <end position="128"/>
    </location>
</feature>